<gene>
    <name evidence="3" type="ORF">FA14DRAFT_158586</name>
</gene>
<accession>A0A316V3E5</accession>
<keyword evidence="4" id="KW-1185">Reference proteome</keyword>
<feature type="chain" id="PRO_5016270582" description="Secreted protein" evidence="2">
    <location>
        <begin position="24"/>
        <end position="329"/>
    </location>
</feature>
<protein>
    <recommendedName>
        <fullName evidence="5">Secreted protein</fullName>
    </recommendedName>
</protein>
<evidence type="ECO:0000256" key="1">
    <source>
        <dbReference type="SAM" id="MobiDB-lite"/>
    </source>
</evidence>
<feature type="region of interest" description="Disordered" evidence="1">
    <location>
        <begin position="275"/>
        <end position="303"/>
    </location>
</feature>
<reference evidence="3 4" key="1">
    <citation type="journal article" date="2018" name="Mol. Biol. Evol.">
        <title>Broad Genomic Sampling Reveals a Smut Pathogenic Ancestry of the Fungal Clade Ustilaginomycotina.</title>
        <authorList>
            <person name="Kijpornyongpan T."/>
            <person name="Mondo S.J."/>
            <person name="Barry K."/>
            <person name="Sandor L."/>
            <person name="Lee J."/>
            <person name="Lipzen A."/>
            <person name="Pangilinan J."/>
            <person name="LaButti K."/>
            <person name="Hainaut M."/>
            <person name="Henrissat B."/>
            <person name="Grigoriev I.V."/>
            <person name="Spatafora J.W."/>
            <person name="Aime M.C."/>
        </authorList>
    </citation>
    <scope>NUCLEOTIDE SEQUENCE [LARGE SCALE GENOMIC DNA]</scope>
    <source>
        <strain evidence="3 4">MCA 3882</strain>
    </source>
</reference>
<dbReference type="Proteomes" id="UP000245771">
    <property type="component" value="Unassembled WGS sequence"/>
</dbReference>
<feature type="compositionally biased region" description="Low complexity" evidence="1">
    <location>
        <begin position="276"/>
        <end position="303"/>
    </location>
</feature>
<feature type="signal peptide" evidence="2">
    <location>
        <begin position="1"/>
        <end position="23"/>
    </location>
</feature>
<dbReference type="AlphaFoldDB" id="A0A316V3E5"/>
<dbReference type="EMBL" id="KZ819607">
    <property type="protein sequence ID" value="PWN31774.1"/>
    <property type="molecule type" value="Genomic_DNA"/>
</dbReference>
<evidence type="ECO:0000313" key="4">
    <source>
        <dbReference type="Proteomes" id="UP000245771"/>
    </source>
</evidence>
<dbReference type="GeneID" id="37019757"/>
<evidence type="ECO:0000256" key="2">
    <source>
        <dbReference type="SAM" id="SignalP"/>
    </source>
</evidence>
<sequence length="329" mass="35928">MRFFHFLALTLISLSVLLGSSKACDQCDVTAAQNAGVPTDKHVYVYFKEMAMIIKQLANAQSSANIQGPPDFSQAEKGLFALGKVIDQATQVLQVYQGTLDSNNAHHIDKYLAWSAKDVVKITTMIKYAKPYSDQQGYTGVIVHILQGITSQISILFQLLEMHMPPSSYASSSYSISVFICAMADAIEYLQPNSCTSQGKQFCANISRQSSSSCGTTSYRKKCSSVVKVPNSFKQCGNSAAAMYEYGYKNKCLGSKHHKSKWCSGKKKVYKHPKVSDYSSKSSSSSSSSSSTSTTTTTSSSSTQYTFSYSACFTYTPSASDWYCSGPSY</sequence>
<keyword evidence="2" id="KW-0732">Signal</keyword>
<dbReference type="RefSeq" id="XP_025352076.1">
    <property type="nucleotide sequence ID" value="XM_025497976.1"/>
</dbReference>
<evidence type="ECO:0008006" key="5">
    <source>
        <dbReference type="Google" id="ProtNLM"/>
    </source>
</evidence>
<organism evidence="3 4">
    <name type="scientific">Meira miltonrushii</name>
    <dbReference type="NCBI Taxonomy" id="1280837"/>
    <lineage>
        <taxon>Eukaryota</taxon>
        <taxon>Fungi</taxon>
        <taxon>Dikarya</taxon>
        <taxon>Basidiomycota</taxon>
        <taxon>Ustilaginomycotina</taxon>
        <taxon>Exobasidiomycetes</taxon>
        <taxon>Exobasidiales</taxon>
        <taxon>Brachybasidiaceae</taxon>
        <taxon>Meira</taxon>
    </lineage>
</organism>
<dbReference type="InParanoid" id="A0A316V3E5"/>
<evidence type="ECO:0000313" key="3">
    <source>
        <dbReference type="EMBL" id="PWN31774.1"/>
    </source>
</evidence>
<name>A0A316V3E5_9BASI</name>
<proteinExistence type="predicted"/>